<name>A0AAE0G3H5_9CHLO</name>
<dbReference type="Proteomes" id="UP001190700">
    <property type="component" value="Unassembled WGS sequence"/>
</dbReference>
<comment type="caution">
    <text evidence="2">The sequence shown here is derived from an EMBL/GenBank/DDBJ whole genome shotgun (WGS) entry which is preliminary data.</text>
</comment>
<accession>A0AAE0G3H5</accession>
<reference evidence="2 3" key="1">
    <citation type="journal article" date="2015" name="Genome Biol. Evol.">
        <title>Comparative Genomics of a Bacterivorous Green Alga Reveals Evolutionary Causalities and Consequences of Phago-Mixotrophic Mode of Nutrition.</title>
        <authorList>
            <person name="Burns J.A."/>
            <person name="Paasch A."/>
            <person name="Narechania A."/>
            <person name="Kim E."/>
        </authorList>
    </citation>
    <scope>NUCLEOTIDE SEQUENCE [LARGE SCALE GENOMIC DNA]</scope>
    <source>
        <strain evidence="2 3">PLY_AMNH</strain>
    </source>
</reference>
<dbReference type="EMBL" id="LGRX02010355">
    <property type="protein sequence ID" value="KAK3270510.1"/>
    <property type="molecule type" value="Genomic_DNA"/>
</dbReference>
<evidence type="ECO:0000313" key="2">
    <source>
        <dbReference type="EMBL" id="KAK3270510.1"/>
    </source>
</evidence>
<evidence type="ECO:0000256" key="1">
    <source>
        <dbReference type="SAM" id="MobiDB-lite"/>
    </source>
</evidence>
<protein>
    <submittedName>
        <fullName evidence="2">Uncharacterized protein</fullName>
    </submittedName>
</protein>
<gene>
    <name evidence="2" type="ORF">CYMTET_21094</name>
</gene>
<proteinExistence type="predicted"/>
<feature type="region of interest" description="Disordered" evidence="1">
    <location>
        <begin position="504"/>
        <end position="525"/>
    </location>
</feature>
<sequence>MATTRSLARRQLLKESDVDSIIRLNDTVLNSPTLATPPVPAPGVDKDISKLGKLIVRVKTAFSTSGVDLTSFDFDDPNKAVIECVNELLYDTFEELIEPDSTVAQYFLATDSSTDRDGCRALLDLIKGCVPTCVRQSHQEEHAALRYPARVDPRPILAKEVKLCKDNQAEDWKPTEVTRRQQLYKHLDPDFYKGIFDRYPLPEHLPAMSLKQLSQLVTRVYTNWQFAEQDGTAGTVASPAVATGDDSESRELLRMIVKKFQVLEHFIKNQKGGAAVLWAADSQRGGLARYRTGAERGAGSGVGVPTAFDPQEKKAVPKCFRCSKQNLFHAFRDCPLGGRKDMAAYCCPLDGVEPEQVLSLALCQVFQDAADAGRAAFAQAISDHGAPAMVHAGGDAVGVDLSAYGFSLTQGSEAGGMLAELDDISGKLAGLADAAGLSFIHCEAITRDDGILTCSRGCCVGPVCAFEGIPCGELCLHGGIEDLSPELQTLVLDRFFLASASASGGAPGGGQLQSGGVDMPADLVP</sequence>
<evidence type="ECO:0000313" key="3">
    <source>
        <dbReference type="Proteomes" id="UP001190700"/>
    </source>
</evidence>
<dbReference type="AlphaFoldDB" id="A0AAE0G3H5"/>
<keyword evidence="3" id="KW-1185">Reference proteome</keyword>
<organism evidence="2 3">
    <name type="scientific">Cymbomonas tetramitiformis</name>
    <dbReference type="NCBI Taxonomy" id="36881"/>
    <lineage>
        <taxon>Eukaryota</taxon>
        <taxon>Viridiplantae</taxon>
        <taxon>Chlorophyta</taxon>
        <taxon>Pyramimonadophyceae</taxon>
        <taxon>Pyramimonadales</taxon>
        <taxon>Pyramimonadaceae</taxon>
        <taxon>Cymbomonas</taxon>
    </lineage>
</organism>